<organism evidence="3 4">
    <name type="scientific">Helobdella robusta</name>
    <name type="common">Californian leech</name>
    <dbReference type="NCBI Taxonomy" id="6412"/>
    <lineage>
        <taxon>Eukaryota</taxon>
        <taxon>Metazoa</taxon>
        <taxon>Spiralia</taxon>
        <taxon>Lophotrochozoa</taxon>
        <taxon>Annelida</taxon>
        <taxon>Clitellata</taxon>
        <taxon>Hirudinea</taxon>
        <taxon>Rhynchobdellida</taxon>
        <taxon>Glossiphoniidae</taxon>
        <taxon>Helobdella</taxon>
    </lineage>
</organism>
<accession>T1F3H8</accession>
<dbReference type="HOGENOM" id="CLU_1246559_0_0_1"/>
<evidence type="ECO:0000256" key="1">
    <source>
        <dbReference type="SAM" id="MobiDB-lite"/>
    </source>
</evidence>
<sequence>MITWKQNNYTDTKQKAIFILQNYKTPKQKQCVSQAWELTKDAIEKNFLDEMFEKVALNGVTSGKIKKRECSTAFEDTKEHVTSTINKLPLKILKYSMFTLVTLKAADKQKNVINVHVIWSAIIISTAIGMPQHQHQQKHQQQHQQQHINSHYSNNISNTNSNINNKSSTTTTEAAKAEPLMKKINEIVSVASNNYDNVVYGDNNIANIRANYLNNVNNKKIE</sequence>
<gene>
    <name evidence="3" type="primary">20203377</name>
    <name evidence="2" type="ORF">HELRODRAFT_170835</name>
</gene>
<reference evidence="2 4" key="2">
    <citation type="journal article" date="2013" name="Nature">
        <title>Insights into bilaterian evolution from three spiralian genomes.</title>
        <authorList>
            <person name="Simakov O."/>
            <person name="Marletaz F."/>
            <person name="Cho S.J."/>
            <person name="Edsinger-Gonzales E."/>
            <person name="Havlak P."/>
            <person name="Hellsten U."/>
            <person name="Kuo D.H."/>
            <person name="Larsson T."/>
            <person name="Lv J."/>
            <person name="Arendt D."/>
            <person name="Savage R."/>
            <person name="Osoegawa K."/>
            <person name="de Jong P."/>
            <person name="Grimwood J."/>
            <person name="Chapman J.A."/>
            <person name="Shapiro H."/>
            <person name="Aerts A."/>
            <person name="Otillar R.P."/>
            <person name="Terry A.Y."/>
            <person name="Boore J.L."/>
            <person name="Grigoriev I.V."/>
            <person name="Lindberg D.R."/>
            <person name="Seaver E.C."/>
            <person name="Weisblat D.A."/>
            <person name="Putnam N.H."/>
            <person name="Rokhsar D.S."/>
        </authorList>
    </citation>
    <scope>NUCLEOTIDE SEQUENCE</scope>
</reference>
<protein>
    <submittedName>
        <fullName evidence="2 3">Uncharacterized protein</fullName>
    </submittedName>
</protein>
<dbReference type="RefSeq" id="XP_009014909.1">
    <property type="nucleotide sequence ID" value="XM_009016661.1"/>
</dbReference>
<dbReference type="EMBL" id="AMQM01003693">
    <property type="status" value="NOT_ANNOTATED_CDS"/>
    <property type="molecule type" value="Genomic_DNA"/>
</dbReference>
<proteinExistence type="predicted"/>
<reference evidence="3" key="3">
    <citation type="submission" date="2015-06" db="UniProtKB">
        <authorList>
            <consortium name="EnsemblMetazoa"/>
        </authorList>
    </citation>
    <scope>IDENTIFICATION</scope>
</reference>
<evidence type="ECO:0000313" key="4">
    <source>
        <dbReference type="Proteomes" id="UP000015101"/>
    </source>
</evidence>
<dbReference type="GeneID" id="20203377"/>
<dbReference type="KEGG" id="hro:HELRODRAFT_170835"/>
<dbReference type="AlphaFoldDB" id="T1F3H8"/>
<evidence type="ECO:0000313" key="2">
    <source>
        <dbReference type="EMBL" id="ESO06813.1"/>
    </source>
</evidence>
<dbReference type="EMBL" id="KB096275">
    <property type="protein sequence ID" value="ESO06813.1"/>
    <property type="molecule type" value="Genomic_DNA"/>
</dbReference>
<feature type="region of interest" description="Disordered" evidence="1">
    <location>
        <begin position="133"/>
        <end position="173"/>
    </location>
</feature>
<name>T1F3H8_HELRO</name>
<dbReference type="EMBL" id="AMQM01003694">
    <property type="status" value="NOT_ANNOTATED_CDS"/>
    <property type="molecule type" value="Genomic_DNA"/>
</dbReference>
<dbReference type="Proteomes" id="UP000015101">
    <property type="component" value="Unassembled WGS sequence"/>
</dbReference>
<reference evidence="4" key="1">
    <citation type="submission" date="2012-12" db="EMBL/GenBank/DDBJ databases">
        <authorList>
            <person name="Hellsten U."/>
            <person name="Grimwood J."/>
            <person name="Chapman J.A."/>
            <person name="Shapiro H."/>
            <person name="Aerts A."/>
            <person name="Otillar R.P."/>
            <person name="Terry A.Y."/>
            <person name="Boore J.L."/>
            <person name="Simakov O."/>
            <person name="Marletaz F."/>
            <person name="Cho S.-J."/>
            <person name="Edsinger-Gonzales E."/>
            <person name="Havlak P."/>
            <person name="Kuo D.-H."/>
            <person name="Larsson T."/>
            <person name="Lv J."/>
            <person name="Arendt D."/>
            <person name="Savage R."/>
            <person name="Osoegawa K."/>
            <person name="de Jong P."/>
            <person name="Lindberg D.R."/>
            <person name="Seaver E.C."/>
            <person name="Weisblat D.A."/>
            <person name="Putnam N.H."/>
            <person name="Grigoriev I.V."/>
            <person name="Rokhsar D.S."/>
        </authorList>
    </citation>
    <scope>NUCLEOTIDE SEQUENCE</scope>
</reference>
<dbReference type="InParanoid" id="T1F3H8"/>
<dbReference type="CTD" id="20203377"/>
<dbReference type="EnsemblMetazoa" id="HelroT170835">
    <property type="protein sequence ID" value="HelroP170835"/>
    <property type="gene ID" value="HelroG170835"/>
</dbReference>
<feature type="compositionally biased region" description="Low complexity" evidence="1">
    <location>
        <begin position="142"/>
        <end position="173"/>
    </location>
</feature>
<keyword evidence="4" id="KW-1185">Reference proteome</keyword>
<evidence type="ECO:0000313" key="3">
    <source>
        <dbReference type="EnsemblMetazoa" id="HelroP170835"/>
    </source>
</evidence>